<sequence length="468" mass="48005">MMALAARGWATADTVALPLLVPGPQPGSGPGDPVEALAAELSGRVRGAFVDGLQVAALLEAQGVTDRDARVRYGHPDVFALAAAVHLLLGDRQDPAPPRPAPRRGWRELLHGGLYLLPSVLFPAVITAAHRPPVTAVVTAGLLGWVWAGALTWLAQQHLNAGDEPAAGRLLARGSVLGVAVAGAAGAAVTAAGGDRVAVLLVPVVTAYQLAATVLLFFRAEAWLVTLMAPAAVAGGGFVLAGDWPPAAAIVPAVLGTAVSFGVALHRAAPGTGAARAGRLRAVMRGRWSTFALVVLSTALLAALVLLPQVPLLTDRFDALLATLPLVVSMGFVEWRARRFGERARELLHGDLGPARYRRRLWRWLALDVGACALVAGAGAALVLAALHRSGRLTPAAEAMATASVLLAGAVLLAFVLAAHGGYGRLCVAMAAALAAYATTPFPGSVALLLGLLAAALTPSLGRVRHHR</sequence>
<evidence type="ECO:0000313" key="3">
    <source>
        <dbReference type="Proteomes" id="UP001589608"/>
    </source>
</evidence>
<keyword evidence="3" id="KW-1185">Reference proteome</keyword>
<dbReference type="Proteomes" id="UP001589608">
    <property type="component" value="Unassembled WGS sequence"/>
</dbReference>
<evidence type="ECO:0008006" key="4">
    <source>
        <dbReference type="Google" id="ProtNLM"/>
    </source>
</evidence>
<protein>
    <recommendedName>
        <fullName evidence="4">Integral membrane protein</fullName>
    </recommendedName>
</protein>
<name>A0ABV5M362_9ACTN</name>
<feature type="transmembrane region" description="Helical" evidence="1">
    <location>
        <begin position="286"/>
        <end position="307"/>
    </location>
</feature>
<gene>
    <name evidence="2" type="ORF">ACFFTR_09330</name>
</gene>
<organism evidence="2 3">
    <name type="scientific">Dactylosporangium vinaceum</name>
    <dbReference type="NCBI Taxonomy" id="53362"/>
    <lineage>
        <taxon>Bacteria</taxon>
        <taxon>Bacillati</taxon>
        <taxon>Actinomycetota</taxon>
        <taxon>Actinomycetes</taxon>
        <taxon>Micromonosporales</taxon>
        <taxon>Micromonosporaceae</taxon>
        <taxon>Dactylosporangium</taxon>
    </lineage>
</organism>
<keyword evidence="1" id="KW-0472">Membrane</keyword>
<comment type="caution">
    <text evidence="2">The sequence shown here is derived from an EMBL/GenBank/DDBJ whole genome shotgun (WGS) entry which is preliminary data.</text>
</comment>
<feature type="transmembrane region" description="Helical" evidence="1">
    <location>
        <begin position="365"/>
        <end position="387"/>
    </location>
</feature>
<accession>A0ABV5M362</accession>
<keyword evidence="1" id="KW-0812">Transmembrane</keyword>
<proteinExistence type="predicted"/>
<keyword evidence="1" id="KW-1133">Transmembrane helix</keyword>
<feature type="transmembrane region" description="Helical" evidence="1">
    <location>
        <begin position="399"/>
        <end position="418"/>
    </location>
</feature>
<feature type="transmembrane region" description="Helical" evidence="1">
    <location>
        <begin position="319"/>
        <end position="337"/>
    </location>
</feature>
<evidence type="ECO:0000256" key="1">
    <source>
        <dbReference type="SAM" id="Phobius"/>
    </source>
</evidence>
<feature type="transmembrane region" description="Helical" evidence="1">
    <location>
        <begin position="446"/>
        <end position="464"/>
    </location>
</feature>
<dbReference type="EMBL" id="JBHMCA010000020">
    <property type="protein sequence ID" value="MFB9443284.1"/>
    <property type="molecule type" value="Genomic_DNA"/>
</dbReference>
<feature type="transmembrane region" description="Helical" evidence="1">
    <location>
        <begin position="134"/>
        <end position="155"/>
    </location>
</feature>
<feature type="transmembrane region" description="Helical" evidence="1">
    <location>
        <begin position="109"/>
        <end position="128"/>
    </location>
</feature>
<feature type="transmembrane region" description="Helical" evidence="1">
    <location>
        <begin position="247"/>
        <end position="265"/>
    </location>
</feature>
<dbReference type="RefSeq" id="WP_223103604.1">
    <property type="nucleotide sequence ID" value="NZ_CP061913.1"/>
</dbReference>
<feature type="transmembrane region" description="Helical" evidence="1">
    <location>
        <begin position="200"/>
        <end position="218"/>
    </location>
</feature>
<feature type="transmembrane region" description="Helical" evidence="1">
    <location>
        <begin position="223"/>
        <end position="241"/>
    </location>
</feature>
<feature type="transmembrane region" description="Helical" evidence="1">
    <location>
        <begin position="176"/>
        <end position="194"/>
    </location>
</feature>
<evidence type="ECO:0000313" key="2">
    <source>
        <dbReference type="EMBL" id="MFB9443284.1"/>
    </source>
</evidence>
<reference evidence="2 3" key="1">
    <citation type="submission" date="2024-09" db="EMBL/GenBank/DDBJ databases">
        <authorList>
            <person name="Sun Q."/>
            <person name="Mori K."/>
        </authorList>
    </citation>
    <scope>NUCLEOTIDE SEQUENCE [LARGE SCALE GENOMIC DNA]</scope>
    <source>
        <strain evidence="2 3">JCM 3307</strain>
    </source>
</reference>